<feature type="transmembrane region" description="Helical" evidence="1">
    <location>
        <begin position="70"/>
        <end position="92"/>
    </location>
</feature>
<keyword evidence="1" id="KW-0812">Transmembrane</keyword>
<keyword evidence="1" id="KW-1133">Transmembrane helix</keyword>
<evidence type="ECO:0000256" key="1">
    <source>
        <dbReference type="SAM" id="Phobius"/>
    </source>
</evidence>
<evidence type="ECO:0000313" key="2">
    <source>
        <dbReference type="EMBL" id="PRD46035.1"/>
    </source>
</evidence>
<accession>A0A2S9IZT5</accession>
<feature type="transmembrane region" description="Helical" evidence="1">
    <location>
        <begin position="154"/>
        <end position="175"/>
    </location>
</feature>
<evidence type="ECO:0000313" key="3">
    <source>
        <dbReference type="Proteomes" id="UP000239711"/>
    </source>
</evidence>
<sequence>MDGLDLLKQHWNRNDSFPKLNKMELQQMIHRRSSSIIKWIFVISILELSVGVGLAFLLPIEEKQTSSFEQYTSLLLGIIFRATIFFFIYIFFKHYRKIRNNTNTRTLLETILKTRQAVDYYIKFNIYFVIGYTLWSGLQHIIRAFAHKSIGEGILVTLLVIIVSTPIILITTYLMKHYYRILYRRLIHKLHDNYEELIRIEG</sequence>
<feature type="transmembrane region" description="Helical" evidence="1">
    <location>
        <begin position="36"/>
        <end position="58"/>
    </location>
</feature>
<feature type="transmembrane region" description="Helical" evidence="1">
    <location>
        <begin position="124"/>
        <end position="142"/>
    </location>
</feature>
<organism evidence="2 3">
    <name type="scientific">Sphingobacterium haloxyli</name>
    <dbReference type="NCBI Taxonomy" id="2100533"/>
    <lineage>
        <taxon>Bacteria</taxon>
        <taxon>Pseudomonadati</taxon>
        <taxon>Bacteroidota</taxon>
        <taxon>Sphingobacteriia</taxon>
        <taxon>Sphingobacteriales</taxon>
        <taxon>Sphingobacteriaceae</taxon>
        <taxon>Sphingobacterium</taxon>
    </lineage>
</organism>
<keyword evidence="3" id="KW-1185">Reference proteome</keyword>
<protein>
    <submittedName>
        <fullName evidence="2">Uncharacterized protein</fullName>
    </submittedName>
</protein>
<name>A0A2S9IZT5_9SPHI</name>
<dbReference type="EMBL" id="PVBQ01000018">
    <property type="protein sequence ID" value="PRD46035.1"/>
    <property type="molecule type" value="Genomic_DNA"/>
</dbReference>
<proteinExistence type="predicted"/>
<reference evidence="2 3" key="1">
    <citation type="submission" date="2018-02" db="EMBL/GenBank/DDBJ databases">
        <title>The draft genome of Sphingobacterium sp. 5JN-11.</title>
        <authorList>
            <person name="Liu L."/>
            <person name="Li L."/>
            <person name="Liang L."/>
            <person name="Zhang X."/>
            <person name="Wang T."/>
        </authorList>
    </citation>
    <scope>NUCLEOTIDE SEQUENCE [LARGE SCALE GENOMIC DNA]</scope>
    <source>
        <strain evidence="2 3">5JN-11</strain>
    </source>
</reference>
<dbReference type="AlphaFoldDB" id="A0A2S9IZT5"/>
<comment type="caution">
    <text evidence="2">The sequence shown here is derived from an EMBL/GenBank/DDBJ whole genome shotgun (WGS) entry which is preliminary data.</text>
</comment>
<gene>
    <name evidence="2" type="ORF">C5745_17360</name>
</gene>
<keyword evidence="1" id="KW-0472">Membrane</keyword>
<dbReference type="Proteomes" id="UP000239711">
    <property type="component" value="Unassembled WGS sequence"/>
</dbReference>